<dbReference type="AlphaFoldDB" id="A0A7J6KSZ7"/>
<protein>
    <submittedName>
        <fullName evidence="1">Uncharacterized protein</fullName>
    </submittedName>
</protein>
<comment type="caution">
    <text evidence="1">The sequence shown here is derived from an EMBL/GenBank/DDBJ whole genome shotgun (WGS) entry which is preliminary data.</text>
</comment>
<name>A0A7J6KSZ7_PERCH</name>
<dbReference type="EMBL" id="JAAPAO010001439">
    <property type="protein sequence ID" value="KAF4649739.1"/>
    <property type="molecule type" value="Genomic_DNA"/>
</dbReference>
<keyword evidence="2" id="KW-1185">Reference proteome</keyword>
<accession>A0A7J6KSZ7</accession>
<organism evidence="1 2">
    <name type="scientific">Perkinsus chesapeaki</name>
    <name type="common">Clam parasite</name>
    <name type="synonym">Perkinsus andrewsi</name>
    <dbReference type="NCBI Taxonomy" id="330153"/>
    <lineage>
        <taxon>Eukaryota</taxon>
        <taxon>Sar</taxon>
        <taxon>Alveolata</taxon>
        <taxon>Perkinsozoa</taxon>
        <taxon>Perkinsea</taxon>
        <taxon>Perkinsida</taxon>
        <taxon>Perkinsidae</taxon>
        <taxon>Perkinsus</taxon>
    </lineage>
</organism>
<evidence type="ECO:0000313" key="1">
    <source>
        <dbReference type="EMBL" id="KAF4649739.1"/>
    </source>
</evidence>
<reference evidence="1 2" key="1">
    <citation type="submission" date="2020-04" db="EMBL/GenBank/DDBJ databases">
        <title>Perkinsus chesapeaki whole genome sequence.</title>
        <authorList>
            <person name="Bogema D.R."/>
        </authorList>
    </citation>
    <scope>NUCLEOTIDE SEQUENCE [LARGE SCALE GENOMIC DNA]</scope>
    <source>
        <strain evidence="1">ATCC PRA-425</strain>
    </source>
</reference>
<dbReference type="Proteomes" id="UP000591131">
    <property type="component" value="Unassembled WGS sequence"/>
</dbReference>
<evidence type="ECO:0000313" key="2">
    <source>
        <dbReference type="Proteomes" id="UP000591131"/>
    </source>
</evidence>
<sequence length="125" mass="14521">MMWSAKCQTGTYMGYTNGKQQCLQVRLNYNTSRELMEVELAVRCRGQLVGSPELDYIRTVRQTPYMLKANSQDNMDGYLNNVYHQCQLKRSPAPHTDFERLFTNGDYISMVEFNGRMVSLKRGKC</sequence>
<proteinExistence type="predicted"/>
<gene>
    <name evidence="1" type="ORF">FOL47_001770</name>
</gene>